<accession>A0A543K997</accession>
<protein>
    <recommendedName>
        <fullName evidence="4">Repeat protein (TIGR01451 family)</fullName>
    </recommendedName>
</protein>
<gene>
    <name evidence="2" type="ORF">BD293_0199</name>
</gene>
<feature type="signal peptide" evidence="1">
    <location>
        <begin position="1"/>
        <end position="30"/>
    </location>
</feature>
<dbReference type="NCBIfam" id="TIGR01451">
    <property type="entry name" value="B_ant_repeat"/>
    <property type="match status" value="1"/>
</dbReference>
<evidence type="ECO:0008006" key="4">
    <source>
        <dbReference type="Google" id="ProtNLM"/>
    </source>
</evidence>
<organism evidence="2 3">
    <name type="scientific">Roseinatronobacter monicus</name>
    <dbReference type="NCBI Taxonomy" id="393481"/>
    <lineage>
        <taxon>Bacteria</taxon>
        <taxon>Pseudomonadati</taxon>
        <taxon>Pseudomonadota</taxon>
        <taxon>Alphaproteobacteria</taxon>
        <taxon>Rhodobacterales</taxon>
        <taxon>Paracoccaceae</taxon>
        <taxon>Roseinatronobacter</taxon>
    </lineage>
</organism>
<feature type="chain" id="PRO_5021749945" description="Repeat protein (TIGR01451 family)" evidence="1">
    <location>
        <begin position="31"/>
        <end position="1659"/>
    </location>
</feature>
<evidence type="ECO:0000313" key="2">
    <source>
        <dbReference type="EMBL" id="TQM91624.1"/>
    </source>
</evidence>
<dbReference type="Proteomes" id="UP000320582">
    <property type="component" value="Unassembled WGS sequence"/>
</dbReference>
<sequence>MVSPIPCALRRLGAAGLALVVGLASASAVAQGTPLGTELVNIAHVTWQAGGIDQGEGLSPEARFTVARGQSNGILTAWELDKGLTDGPFENIYFPDAEYRQNPWLPLPEQVDTSTLTSNPTPIDRSAPLRVFRTDRIRLGVPIFFTLEDAGLNRDPTRIETVEVTLSDAATGDSETLRFYENGPDTGVFTAWINTTDTMSPNGDGQLATQAYSVITAQYVEATNIINNLEVDVDVGAGQFDPSGLLFDSGSGAPLNGIELTLIDMATGAPAQVFGDDLVAQYPATLVTGGQVTDSAGRVYDLQPGAYRFPYVAPGQYRIEIGETGLATHAAPSQRADAALQALPGAPFALVNGSRLDPFDVVPGQPLRVDIPMDALAIAQITRTASHDDSTIGAFLEYTVTVTASDSGVMTITDTLPDGVVFVPDTMLVNDRPVTPQVAAGGNRLTYVLPAVVAGQNITIIYGAQVVPPARAGQVLTSVSEVRATGTRRLRANHTLRVSDALGMDQVAILGQISAGGCGGANPGYDLSGIRVLLENGEFAITDSDGRFTFRDIYRRPRVVQMDMTTLPPGARPVLCYASTRSAGSAISQFVELRPGMMGRVEFYLEFDAEDESAFAPAPSPALTEADRAPLVRFDKDWLDRHGARHGAGFLAPKDGYLPRSEAIDVVYLRPVGAKSELLVNDAAVPGIRREPTIRSSDGRWEMIRYRAVRIGEGRNALALVITGSNAQVLHRQTHDVLYGLRPAQLELVRAASTLESDGRSQPQITLRLTDRAGIPIRPGTQVTVMIEAPFGFVPTAPVRRSSPASERAARSRITATVQDDGIIPLTLAPVLEGGTARLSIATTGRDLSVRVPISAAARPWVLVGLAEGTLAHKHVRDHMRREGEIGNALSGRVALFAEGVITGEWLLTLRYDSAQDRDSFYGIDPDAEYIVYGDRSTQGNAAQSRFPLYLRLRREGAEFLIADFNTNLNAGGISINQEVTGARAVFEDEDWRVMAFAAQISNALVEDRIPLNGTVGPYPLSRTDIIPHSQTVRLVTMSRRDASEELQSRTLAPGLDYVLSYTTGQLFLRRPIPAFTPELHRNILVVDYEADEDLRNGLIAGIRAEAELSPRLRAAVSAVHARRVEGQALSITLSGFDLSYRATDALTLSAEVLHARRSFATHSDTGLRSEVRAEFERGGTQVAAYLRRQRGHVALTASDADIDTILSGLTLRHQLWANPETPSERWLLDGQLLAENDRANDLRRRDGEVLLTRERERKTQSLGFRGIYTNDTTGQTRDLRLVYRGTGTSEDGRLTQALGIEVTLRPDAPRAGDKLDLSFGYLLTESWTVFGTFEVESQRQTSIEARRFTFGAEFTPEEGRAYRTALSWAGNGQNQGQALFLGADHGYTLRDGLTAYLGGDVQWDLGAAGVPMGQSIGNPYIAESFIALRAGLRHEAESWGAGADTEWRRTRDTDTGNLRLRMDGELSETWSAGAEALLGLTRTSGADWRHDLKLQASAAHRAGPRDPITLLQGELRQRDQGGIESVSAIASVYRSQYLSDTEFLNLRYGVKYDRARLRTGTVDDVLNLVGAEYRRDVTEQVDIGLHGSMMHAARTGRMSNSLGLSMGLTPFDNGWLSLGYNFTGFHDPDFSALGHTDTGPFVQFRMKFDADSLRGMFK</sequence>
<keyword evidence="3" id="KW-1185">Reference proteome</keyword>
<dbReference type="InterPro" id="IPR047589">
    <property type="entry name" value="DUF11_rpt"/>
</dbReference>
<evidence type="ECO:0000313" key="3">
    <source>
        <dbReference type="Proteomes" id="UP000320582"/>
    </source>
</evidence>
<keyword evidence="1" id="KW-0732">Signal</keyword>
<proteinExistence type="predicted"/>
<comment type="caution">
    <text evidence="2">The sequence shown here is derived from an EMBL/GenBank/DDBJ whole genome shotgun (WGS) entry which is preliminary data.</text>
</comment>
<evidence type="ECO:0000256" key="1">
    <source>
        <dbReference type="SAM" id="SignalP"/>
    </source>
</evidence>
<dbReference type="EMBL" id="VFPT01000001">
    <property type="protein sequence ID" value="TQM91624.1"/>
    <property type="molecule type" value="Genomic_DNA"/>
</dbReference>
<name>A0A543K997_9RHOB</name>
<reference evidence="2 3" key="1">
    <citation type="submission" date="2019-06" db="EMBL/GenBank/DDBJ databases">
        <title>Genomic Encyclopedia of Archaeal and Bacterial Type Strains, Phase II (KMG-II): from individual species to whole genera.</title>
        <authorList>
            <person name="Goeker M."/>
        </authorList>
    </citation>
    <scope>NUCLEOTIDE SEQUENCE [LARGE SCALE GENOMIC DNA]</scope>
    <source>
        <strain evidence="2 3">DSM 18423</strain>
    </source>
</reference>